<dbReference type="CDD" id="cd11616">
    <property type="entry name" value="SAF_DH_OX_like"/>
    <property type="match status" value="1"/>
</dbReference>
<dbReference type="EMBL" id="FOTK01000021">
    <property type="protein sequence ID" value="SFM15753.1"/>
    <property type="molecule type" value="Genomic_DNA"/>
</dbReference>
<accession>A0A1I4NKQ4</accession>
<dbReference type="OrthoDB" id="9777844at2"/>
<protein>
    <submittedName>
        <fullName evidence="2">Predicted homoserine dehydrogenase, contains C-terminal SAF domain</fullName>
    </submittedName>
</protein>
<keyword evidence="3" id="KW-1185">Reference proteome</keyword>
<organism evidence="2 3">
    <name type="scientific">Methylobacterium pseudosasicola</name>
    <dbReference type="NCBI Taxonomy" id="582667"/>
    <lineage>
        <taxon>Bacteria</taxon>
        <taxon>Pseudomonadati</taxon>
        <taxon>Pseudomonadota</taxon>
        <taxon>Alphaproteobacteria</taxon>
        <taxon>Hyphomicrobiales</taxon>
        <taxon>Methylobacteriaceae</taxon>
        <taxon>Methylobacterium</taxon>
    </lineage>
</organism>
<dbReference type="AlphaFoldDB" id="A0A1I4NKQ4"/>
<dbReference type="Pfam" id="PF21135">
    <property type="entry name" value="DRL_cat"/>
    <property type="match status" value="1"/>
</dbReference>
<evidence type="ECO:0000313" key="3">
    <source>
        <dbReference type="Proteomes" id="UP000199048"/>
    </source>
</evidence>
<dbReference type="InterPro" id="IPR036291">
    <property type="entry name" value="NAD(P)-bd_dom_sf"/>
</dbReference>
<dbReference type="STRING" id="582667.SAMN05192568_102123"/>
<name>A0A1I4NKQ4_9HYPH</name>
<dbReference type="InterPro" id="IPR048423">
    <property type="entry name" value="DRL_cat"/>
</dbReference>
<dbReference type="Pfam" id="PF03447">
    <property type="entry name" value="NAD_binding_3"/>
    <property type="match status" value="1"/>
</dbReference>
<dbReference type="Gene3D" id="3.40.50.720">
    <property type="entry name" value="NAD(P)-binding Rossmann-like Domain"/>
    <property type="match status" value="1"/>
</dbReference>
<dbReference type="PANTHER" id="PTHR37850:SF3">
    <property type="entry name" value="BLR7815 PROTEIN"/>
    <property type="match status" value="1"/>
</dbReference>
<sequence>MNLFTKLQERAAAGTPVRVGLIGAGKFGSMYLAQVPRIPGVHLAAIADLSVSNARANLERVGWEADRSAASSIDEAIKRGNTHVGQDWEALIGHPAIDIVVECTGNPIAAVEHCLAAFRHGKPVINVTVEADAFCGPILARKAREAGTLYSMAYGDQPALTCDLVDWARTCGFPVVAAGRGHKWLPKFRESTPDTVWDFWGLTAEQARIGGMNPKMFNAFLDGSKPAIESTAIANATGLEAPEEGLQFPPCSIDEIPTVMRPRSEGGVLERKGIVEVASSLRLDGTPLPYDIRKGVWVCIEGDTDYIRRCFKEYQVVTDPDGRYMSLYKRWHLIGLELGISVASIGLRNEPTGYGRYFNADVAATAKRNLQAGEMLDGEGGYTVYGKLVPARRSLEQRILPLGLAHKLKLVRPVAKDQALTWDDVEVDETVSAYKIRREMETTFAGELS</sequence>
<dbReference type="PANTHER" id="PTHR37850">
    <property type="entry name" value="STRU PROTEIN"/>
    <property type="match status" value="1"/>
</dbReference>
<dbReference type="RefSeq" id="WP_092043186.1">
    <property type="nucleotide sequence ID" value="NZ_FOTK01000021.1"/>
</dbReference>
<dbReference type="SMART" id="SM00858">
    <property type="entry name" value="SAF"/>
    <property type="match status" value="1"/>
</dbReference>
<dbReference type="GO" id="GO:0016491">
    <property type="term" value="F:oxidoreductase activity"/>
    <property type="evidence" value="ECO:0007669"/>
    <property type="project" value="InterPro"/>
</dbReference>
<proteinExistence type="predicted"/>
<dbReference type="SUPFAM" id="SSF51735">
    <property type="entry name" value="NAD(P)-binding Rossmann-fold domains"/>
    <property type="match status" value="1"/>
</dbReference>
<evidence type="ECO:0000313" key="2">
    <source>
        <dbReference type="EMBL" id="SFM15753.1"/>
    </source>
</evidence>
<dbReference type="InterPro" id="IPR013974">
    <property type="entry name" value="SAF"/>
</dbReference>
<dbReference type="GO" id="GO:0050661">
    <property type="term" value="F:NADP binding"/>
    <property type="evidence" value="ECO:0007669"/>
    <property type="project" value="InterPro"/>
</dbReference>
<evidence type="ECO:0000259" key="1">
    <source>
        <dbReference type="SMART" id="SM00858"/>
    </source>
</evidence>
<dbReference type="Proteomes" id="UP000199048">
    <property type="component" value="Unassembled WGS sequence"/>
</dbReference>
<dbReference type="InterPro" id="IPR005106">
    <property type="entry name" value="Asp/hSer_DH_NAD-bd"/>
</dbReference>
<reference evidence="3" key="1">
    <citation type="submission" date="2016-10" db="EMBL/GenBank/DDBJ databases">
        <authorList>
            <person name="Varghese N."/>
            <person name="Submissions S."/>
        </authorList>
    </citation>
    <scope>NUCLEOTIDE SEQUENCE [LARGE SCALE GENOMIC DNA]</scope>
    <source>
        <strain evidence="3">BL36</strain>
    </source>
</reference>
<feature type="domain" description="SAF" evidence="1">
    <location>
        <begin position="361"/>
        <end position="426"/>
    </location>
</feature>
<gene>
    <name evidence="2" type="ORF">SAMN05192568_102123</name>
</gene>